<dbReference type="Proteomes" id="UP000664534">
    <property type="component" value="Unassembled WGS sequence"/>
</dbReference>
<reference evidence="3" key="1">
    <citation type="submission" date="2021-03" db="EMBL/GenBank/DDBJ databases">
        <authorList>
            <person name="Tagirdzhanova G."/>
        </authorList>
    </citation>
    <scope>NUCLEOTIDE SEQUENCE</scope>
</reference>
<evidence type="ECO:0000259" key="2">
    <source>
        <dbReference type="PROSITE" id="PS50048"/>
    </source>
</evidence>
<dbReference type="OrthoDB" id="2328572at2759"/>
<comment type="caution">
    <text evidence="3">The sequence shown here is derived from an EMBL/GenBank/DDBJ whole genome shotgun (WGS) entry which is preliminary data.</text>
</comment>
<dbReference type="AlphaFoldDB" id="A0A8H3FZ15"/>
<protein>
    <recommendedName>
        <fullName evidence="2">Zn(2)-C6 fungal-type domain-containing protein</fullName>
    </recommendedName>
</protein>
<gene>
    <name evidence="3" type="ORF">IMSHALPRED_008962</name>
</gene>
<organism evidence="3 4">
    <name type="scientific">Imshaugia aleurites</name>
    <dbReference type="NCBI Taxonomy" id="172621"/>
    <lineage>
        <taxon>Eukaryota</taxon>
        <taxon>Fungi</taxon>
        <taxon>Dikarya</taxon>
        <taxon>Ascomycota</taxon>
        <taxon>Pezizomycotina</taxon>
        <taxon>Lecanoromycetes</taxon>
        <taxon>OSLEUM clade</taxon>
        <taxon>Lecanoromycetidae</taxon>
        <taxon>Lecanorales</taxon>
        <taxon>Lecanorineae</taxon>
        <taxon>Parmeliaceae</taxon>
        <taxon>Imshaugia</taxon>
    </lineage>
</organism>
<dbReference type="GO" id="GO:0008270">
    <property type="term" value="F:zinc ion binding"/>
    <property type="evidence" value="ECO:0007669"/>
    <property type="project" value="InterPro"/>
</dbReference>
<dbReference type="CDD" id="cd00067">
    <property type="entry name" value="GAL4"/>
    <property type="match status" value="1"/>
</dbReference>
<evidence type="ECO:0000256" key="1">
    <source>
        <dbReference type="ARBA" id="ARBA00023242"/>
    </source>
</evidence>
<dbReference type="PROSITE" id="PS50048">
    <property type="entry name" value="ZN2_CY6_FUNGAL_2"/>
    <property type="match status" value="1"/>
</dbReference>
<evidence type="ECO:0000313" key="3">
    <source>
        <dbReference type="EMBL" id="CAF9932715.1"/>
    </source>
</evidence>
<proteinExistence type="predicted"/>
<sequence>MSDFSGMRSNVGENTAKYRASCDSCNEAGVHCSQTRPSCARCLSVPNRRCVYRVSERSGKRGTEFLTKAEEGTAKNYPIARPLAVDTSAIRIEAPSNSLSTIDPRQLLQPFPAFGMGSSDLSKGQQFQKDWSLENSPFALNQLSTPQKSPASYKNYQDMLELDENHLSNVQNYLQDPFHGTSDAALGPYSRDYSTAPEPLSPSRSNTVCVSCSTTDRRSHGNSSMFDTCCCNEIIIMQVSSLPVLLLDNEGSTFDVKLVQFQKALQLCAGVLACTCPGKDYTSILNISMLIARIISFFERGGVPAEGDYANHTPPLDTTGAMSPTRSSKFSIGTYEIEGEDEDTLKREVWWLHIKKVESLVAGFKEMVAKMTQQQLYPDHAEVAVWEKIVFLFDQKVEAVKRVWSGHRSRT</sequence>
<dbReference type="GO" id="GO:0000981">
    <property type="term" value="F:DNA-binding transcription factor activity, RNA polymerase II-specific"/>
    <property type="evidence" value="ECO:0007669"/>
    <property type="project" value="InterPro"/>
</dbReference>
<keyword evidence="4" id="KW-1185">Reference proteome</keyword>
<feature type="domain" description="Zn(2)-C6 fungal-type" evidence="2">
    <location>
        <begin position="21"/>
        <end position="52"/>
    </location>
</feature>
<accession>A0A8H3FZ15</accession>
<dbReference type="EMBL" id="CAJPDT010000067">
    <property type="protein sequence ID" value="CAF9932715.1"/>
    <property type="molecule type" value="Genomic_DNA"/>
</dbReference>
<name>A0A8H3FZ15_9LECA</name>
<keyword evidence="1" id="KW-0539">Nucleus</keyword>
<evidence type="ECO:0000313" key="4">
    <source>
        <dbReference type="Proteomes" id="UP000664534"/>
    </source>
</evidence>
<dbReference type="InterPro" id="IPR001138">
    <property type="entry name" value="Zn2Cys6_DnaBD"/>
</dbReference>